<evidence type="ECO:0000313" key="2">
    <source>
        <dbReference type="Proteomes" id="UP000085678"/>
    </source>
</evidence>
<feature type="compositionally biased region" description="Low complexity" evidence="1">
    <location>
        <begin position="309"/>
        <end position="327"/>
    </location>
</feature>
<feature type="region of interest" description="Disordered" evidence="1">
    <location>
        <begin position="1"/>
        <end position="134"/>
    </location>
</feature>
<feature type="region of interest" description="Disordered" evidence="1">
    <location>
        <begin position="147"/>
        <end position="182"/>
    </location>
</feature>
<reference evidence="3" key="1">
    <citation type="submission" date="2025-08" db="UniProtKB">
        <authorList>
            <consortium name="RefSeq"/>
        </authorList>
    </citation>
    <scope>IDENTIFICATION</scope>
    <source>
        <tissue evidence="3">Gonads</tissue>
    </source>
</reference>
<dbReference type="Pfam" id="PF10238">
    <property type="entry name" value="Eapp_C"/>
    <property type="match status" value="1"/>
</dbReference>
<evidence type="ECO:0000313" key="3">
    <source>
        <dbReference type="RefSeq" id="XP_013421402.1"/>
    </source>
</evidence>
<accession>A0A1S3KFY6</accession>
<feature type="compositionally biased region" description="Acidic residues" evidence="1">
    <location>
        <begin position="10"/>
        <end position="27"/>
    </location>
</feature>
<protein>
    <submittedName>
        <fullName evidence="3">E2F-associated phosphoprotein isoform X1</fullName>
    </submittedName>
</protein>
<dbReference type="STRING" id="7574.A0A1S3KFY6"/>
<proteinExistence type="predicted"/>
<feature type="compositionally biased region" description="Polar residues" evidence="1">
    <location>
        <begin position="260"/>
        <end position="284"/>
    </location>
</feature>
<feature type="region of interest" description="Disordered" evidence="1">
    <location>
        <begin position="237"/>
        <end position="284"/>
    </location>
</feature>
<name>A0A1S3KFY6_LINAN</name>
<dbReference type="Proteomes" id="UP000085678">
    <property type="component" value="Unplaced"/>
</dbReference>
<evidence type="ECO:0000256" key="1">
    <source>
        <dbReference type="SAM" id="MobiDB-lite"/>
    </source>
</evidence>
<feature type="compositionally biased region" description="Acidic residues" evidence="1">
    <location>
        <begin position="55"/>
        <end position="72"/>
    </location>
</feature>
<dbReference type="GeneID" id="106181532"/>
<organism evidence="2 3">
    <name type="scientific">Lingula anatina</name>
    <name type="common">Brachiopod</name>
    <name type="synonym">Lingula unguis</name>
    <dbReference type="NCBI Taxonomy" id="7574"/>
    <lineage>
        <taxon>Eukaryota</taxon>
        <taxon>Metazoa</taxon>
        <taxon>Spiralia</taxon>
        <taxon>Lophotrochozoa</taxon>
        <taxon>Brachiopoda</taxon>
        <taxon>Linguliformea</taxon>
        <taxon>Lingulata</taxon>
        <taxon>Lingulida</taxon>
        <taxon>Linguloidea</taxon>
        <taxon>Lingulidae</taxon>
        <taxon>Lingula</taxon>
    </lineage>
</organism>
<feature type="region of interest" description="Disordered" evidence="1">
    <location>
        <begin position="297"/>
        <end position="327"/>
    </location>
</feature>
<dbReference type="KEGG" id="lak:106181532"/>
<dbReference type="PANTHER" id="PTHR15967:SF0">
    <property type="entry name" value="E2F-ASSOCIATED PHOSPHOPROTEIN"/>
    <property type="match status" value="1"/>
</dbReference>
<dbReference type="OMA" id="CFVNKEE"/>
<dbReference type="AlphaFoldDB" id="A0A1S3KFY6"/>
<dbReference type="PANTHER" id="PTHR15967">
    <property type="entry name" value="E2F-ASSOCIATED PHOSPHOPROTEIN"/>
    <property type="match status" value="1"/>
</dbReference>
<sequence>MDSSILVDYDGYDIEEDSDQESADSSEDEIHQFLHGTPEQKRRIRRRSLGKESSSEDEFEKEMNMELDETLEEMERERKESAGPSDPAQQQSYDNIYFDSDEEENKQADEAGQGGPPKHPVLSNDDLLYDPGMDDEDQRWVDRIRERYQPTASKVAKPGGYRRGSAGKGGSTGSRQRGQIPAVKPLPKSDAVLNCPACMTSLCLDCQRHDLYKEQYRAMFVMNCKVDRTEILRYPKSSMTTSRKRKKNSSKPERFPAESDLSSVCKSKQSTNSDRNESIGSIKTSAVVPGGAVSEGSGAATCDTNSTLPDSSIPSSVPSVPQCPSGSSVAAPSTDDVYYPVKCSECNTEVGVVDKDEIFHFFNVLASYT</sequence>
<dbReference type="GO" id="GO:0005634">
    <property type="term" value="C:nucleus"/>
    <property type="evidence" value="ECO:0007669"/>
    <property type="project" value="TreeGrafter"/>
</dbReference>
<dbReference type="InParanoid" id="A0A1S3KFY6"/>
<dbReference type="OrthoDB" id="122464at2759"/>
<dbReference type="InterPro" id="IPR019370">
    <property type="entry name" value="E2F-assoc_phosphoprotein"/>
</dbReference>
<gene>
    <name evidence="3" type="primary">LOC106181532</name>
</gene>
<dbReference type="RefSeq" id="XP_013421402.1">
    <property type="nucleotide sequence ID" value="XM_013565948.2"/>
</dbReference>
<keyword evidence="2" id="KW-1185">Reference proteome</keyword>